<reference evidence="3" key="1">
    <citation type="submission" date="2016-04" db="EMBL/GenBank/DDBJ databases">
        <authorList>
            <person name="Chen L."/>
            <person name="Zhuang W."/>
            <person name="Wang G."/>
        </authorList>
    </citation>
    <scope>NUCLEOTIDE SEQUENCE [LARGE SCALE GENOMIC DNA]</scope>
    <source>
        <strain evidence="3">208</strain>
    </source>
</reference>
<keyword evidence="3" id="KW-1185">Reference proteome</keyword>
<sequence length="96" mass="10996">MSPHFISSLAEFAGFMFGSFLFLIIRGVMMVAKIILFKTAGTGSWKKMPASFSFFRVNERTSNRSHSNRSDQKCRTCLPEFFVLYGLLLHFINCNN</sequence>
<dbReference type="EMBL" id="LWBP01000032">
    <property type="protein sequence ID" value="OQP67528.1"/>
    <property type="molecule type" value="Genomic_DNA"/>
</dbReference>
<evidence type="ECO:0000313" key="3">
    <source>
        <dbReference type="Proteomes" id="UP000192276"/>
    </source>
</evidence>
<evidence type="ECO:0000313" key="2">
    <source>
        <dbReference type="EMBL" id="OQP67528.1"/>
    </source>
</evidence>
<keyword evidence="1" id="KW-1133">Transmembrane helix</keyword>
<feature type="transmembrane region" description="Helical" evidence="1">
    <location>
        <begin position="12"/>
        <end position="37"/>
    </location>
</feature>
<name>A0A1V9GAP6_9BACT</name>
<dbReference type="Proteomes" id="UP000192276">
    <property type="component" value="Unassembled WGS sequence"/>
</dbReference>
<dbReference type="AlphaFoldDB" id="A0A1V9GAP6"/>
<keyword evidence="1" id="KW-0812">Transmembrane</keyword>
<evidence type="ECO:0000256" key="1">
    <source>
        <dbReference type="SAM" id="Phobius"/>
    </source>
</evidence>
<comment type="caution">
    <text evidence="2">The sequence shown here is derived from an EMBL/GenBank/DDBJ whole genome shotgun (WGS) entry which is preliminary data.</text>
</comment>
<organism evidence="2 3">
    <name type="scientific">Niastella populi</name>
    <dbReference type="NCBI Taxonomy" id="550983"/>
    <lineage>
        <taxon>Bacteria</taxon>
        <taxon>Pseudomonadati</taxon>
        <taxon>Bacteroidota</taxon>
        <taxon>Chitinophagia</taxon>
        <taxon>Chitinophagales</taxon>
        <taxon>Chitinophagaceae</taxon>
        <taxon>Niastella</taxon>
    </lineage>
</organism>
<accession>A0A1V9GAP6</accession>
<keyword evidence="1" id="KW-0472">Membrane</keyword>
<proteinExistence type="predicted"/>
<gene>
    <name evidence="2" type="ORF">A4R26_33280</name>
</gene>
<protein>
    <submittedName>
        <fullName evidence="2">Uncharacterized protein</fullName>
    </submittedName>
</protein>